<dbReference type="OrthoDB" id="4871005at2"/>
<comment type="caution">
    <text evidence="2">The sequence shown here is derived from an EMBL/GenBank/DDBJ whole genome shotgun (WGS) entry which is preliminary data.</text>
</comment>
<evidence type="ECO:0000313" key="2">
    <source>
        <dbReference type="EMBL" id="EWT02823.1"/>
    </source>
</evidence>
<sequence>MDESAAGEVVPMRRPGADAAPTDHVSAIPSGDRAEGAEAAEAESAAESAGVPGGGEARVTGRTSDEALSVLDLADVLVGLVAVSVARSRRVADRVRDVARPLSPLVRPVRSLGERLLGADRVQDVLGLGRAQRLEAARRGELVVRRFAPRLVDDALGLVDLTTLVQDHVDLDALAAGLDVDAVVARADIEAVLDRVDIDAVAARIDIEAILDRVDIDGVAARIDIEAILDRVDIDGVAARIDIEAILDRVDIDGVAARIDIEAILDRVDIDGVAARIDIEAILDRVDIDGVAARIDIEAILDRVDIDAVATRLDLDAVAARLDIDAVVARIDLIALAEYVVEGIDLPGIIQSSTGAMASESLREVRWQGVSADERVAHVVDRMLHRKPRAPGAALPTDTSSVPSALHGPVG</sequence>
<keyword evidence="3" id="KW-1185">Reference proteome</keyword>
<dbReference type="STRING" id="1386089.N865_03285"/>
<dbReference type="PANTHER" id="PTHR34839:SF1">
    <property type="entry name" value="MYOSIN-9-LIKE"/>
    <property type="match status" value="1"/>
</dbReference>
<gene>
    <name evidence="2" type="ORF">N865_03285</name>
</gene>
<dbReference type="RefSeq" id="WP_051510152.1">
    <property type="nucleotide sequence ID" value="NZ_AWSA01000007.1"/>
</dbReference>
<feature type="region of interest" description="Disordered" evidence="1">
    <location>
        <begin position="388"/>
        <end position="411"/>
    </location>
</feature>
<name>W9GDB3_9MICO</name>
<accession>W9GDB3</accession>
<organism evidence="2 3">
    <name type="scientific">Intrasporangium oryzae NRRL B-24470</name>
    <dbReference type="NCBI Taxonomy" id="1386089"/>
    <lineage>
        <taxon>Bacteria</taxon>
        <taxon>Bacillati</taxon>
        <taxon>Actinomycetota</taxon>
        <taxon>Actinomycetes</taxon>
        <taxon>Micrococcales</taxon>
        <taxon>Intrasporangiaceae</taxon>
        <taxon>Intrasporangium</taxon>
    </lineage>
</organism>
<dbReference type="PANTHER" id="PTHR34839">
    <property type="entry name" value="CS DOMAIN-CONTAINING PROTEIN"/>
    <property type="match status" value="1"/>
</dbReference>
<protein>
    <submittedName>
        <fullName evidence="2">Uncharacterized protein</fullName>
    </submittedName>
</protein>
<evidence type="ECO:0000313" key="3">
    <source>
        <dbReference type="Proteomes" id="UP000019489"/>
    </source>
</evidence>
<feature type="compositionally biased region" description="Low complexity" evidence="1">
    <location>
        <begin position="37"/>
        <end position="50"/>
    </location>
</feature>
<dbReference type="eggNOG" id="ENOG5033888">
    <property type="taxonomic scope" value="Bacteria"/>
</dbReference>
<dbReference type="AlphaFoldDB" id="W9GDB3"/>
<reference evidence="2 3" key="1">
    <citation type="submission" date="2013-08" db="EMBL/GenBank/DDBJ databases">
        <title>Intrasporangium oryzae NRRL B-24470.</title>
        <authorList>
            <person name="Liu H."/>
            <person name="Wang G."/>
        </authorList>
    </citation>
    <scope>NUCLEOTIDE SEQUENCE [LARGE SCALE GENOMIC DNA]</scope>
    <source>
        <strain evidence="2 3">NRRL B-24470</strain>
    </source>
</reference>
<proteinExistence type="predicted"/>
<dbReference type="EMBL" id="AWSA01000007">
    <property type="protein sequence ID" value="EWT02823.1"/>
    <property type="molecule type" value="Genomic_DNA"/>
</dbReference>
<dbReference type="PATRIC" id="fig|1386089.3.peg.929"/>
<feature type="region of interest" description="Disordered" evidence="1">
    <location>
        <begin position="1"/>
        <end position="60"/>
    </location>
</feature>
<dbReference type="Proteomes" id="UP000019489">
    <property type="component" value="Unassembled WGS sequence"/>
</dbReference>
<evidence type="ECO:0000256" key="1">
    <source>
        <dbReference type="SAM" id="MobiDB-lite"/>
    </source>
</evidence>